<dbReference type="EMBL" id="CP041016">
    <property type="protein sequence ID" value="QDC38263.1"/>
    <property type="molecule type" value="Genomic_DNA"/>
</dbReference>
<dbReference type="KEGG" id="sufl:FIL70_14565"/>
<accession>A0A5B8CFX2</accession>
<dbReference type="RefSeq" id="WP_140042621.1">
    <property type="nucleotide sequence ID" value="NZ_CP041016.1"/>
</dbReference>
<evidence type="ECO:0000313" key="1">
    <source>
        <dbReference type="EMBL" id="QDC38263.1"/>
    </source>
</evidence>
<reference evidence="1 2" key="1">
    <citation type="submission" date="2019-06" db="EMBL/GenBank/DDBJ databases">
        <title>Genome organization and adaptive potential of archetypical organophosphate degarding Sphingobium fuliginis ATCC 27551.</title>
        <authorList>
            <person name="Sarwar A."/>
            <person name="Parthasarathy S."/>
            <person name="Singh C."/>
            <person name="Siddavattam D."/>
        </authorList>
    </citation>
    <scope>NUCLEOTIDE SEQUENCE [LARGE SCALE GENOMIC DNA]</scope>
    <source>
        <strain evidence="1 2">ATCC 27551</strain>
    </source>
</reference>
<gene>
    <name evidence="1" type="ORF">FIL70_14565</name>
</gene>
<organism evidence="1 2">
    <name type="scientific">Sphingobium fuliginis ATCC 27551</name>
    <dbReference type="NCBI Taxonomy" id="1208342"/>
    <lineage>
        <taxon>Bacteria</taxon>
        <taxon>Pseudomonadati</taxon>
        <taxon>Pseudomonadota</taxon>
        <taxon>Alphaproteobacteria</taxon>
        <taxon>Sphingomonadales</taxon>
        <taxon>Sphingomonadaceae</taxon>
        <taxon>Sphingobium</taxon>
    </lineage>
</organism>
<protein>
    <submittedName>
        <fullName evidence="1">Uncharacterized protein</fullName>
    </submittedName>
</protein>
<evidence type="ECO:0000313" key="2">
    <source>
        <dbReference type="Proteomes" id="UP000311469"/>
    </source>
</evidence>
<dbReference type="Proteomes" id="UP000311469">
    <property type="component" value="Chromosome cSF1"/>
</dbReference>
<name>A0A5B8CFX2_SPHSA</name>
<proteinExistence type="predicted"/>
<dbReference type="AlphaFoldDB" id="A0A5B8CFX2"/>
<sequence length="72" mass="8210">MVEIDGVRIMPRRTLFPLPMAVTPVWCRTSLGRRRARCANRTWVGYAIAAADVQAAEFRNDKDCVRFAREVA</sequence>